<dbReference type="EMBL" id="NPEV01000003">
    <property type="protein sequence ID" value="RAI29561.1"/>
    <property type="molecule type" value="Genomic_DNA"/>
</dbReference>
<dbReference type="Pfam" id="PF04828">
    <property type="entry name" value="GFA"/>
    <property type="match status" value="1"/>
</dbReference>
<dbReference type="InterPro" id="IPR006913">
    <property type="entry name" value="CENP-V/GFA"/>
</dbReference>
<name>A0A327JU03_9HYPH</name>
<keyword evidence="4" id="KW-0456">Lyase</keyword>
<evidence type="ECO:0000256" key="3">
    <source>
        <dbReference type="ARBA" id="ARBA00022833"/>
    </source>
</evidence>
<feature type="region of interest" description="Disordered" evidence="5">
    <location>
        <begin position="142"/>
        <end position="169"/>
    </location>
</feature>
<dbReference type="Proteomes" id="UP000249299">
    <property type="component" value="Unassembled WGS sequence"/>
</dbReference>
<dbReference type="SUPFAM" id="SSF51316">
    <property type="entry name" value="Mss4-like"/>
    <property type="match status" value="1"/>
</dbReference>
<comment type="caution">
    <text evidence="7">The sequence shown here is derived from an EMBL/GenBank/DDBJ whole genome shotgun (WGS) entry which is preliminary data.</text>
</comment>
<dbReference type="AlphaFoldDB" id="A0A327JU03"/>
<dbReference type="PANTHER" id="PTHR33337:SF40">
    <property type="entry name" value="CENP-V_GFA DOMAIN-CONTAINING PROTEIN-RELATED"/>
    <property type="match status" value="1"/>
</dbReference>
<dbReference type="GO" id="GO:0016846">
    <property type="term" value="F:carbon-sulfur lyase activity"/>
    <property type="evidence" value="ECO:0007669"/>
    <property type="project" value="InterPro"/>
</dbReference>
<evidence type="ECO:0000313" key="8">
    <source>
        <dbReference type="Proteomes" id="UP000249299"/>
    </source>
</evidence>
<evidence type="ECO:0000256" key="5">
    <source>
        <dbReference type="SAM" id="MobiDB-lite"/>
    </source>
</evidence>
<dbReference type="PANTHER" id="PTHR33337">
    <property type="entry name" value="GFA DOMAIN-CONTAINING PROTEIN"/>
    <property type="match status" value="1"/>
</dbReference>
<dbReference type="InterPro" id="IPR011057">
    <property type="entry name" value="Mss4-like_sf"/>
</dbReference>
<evidence type="ECO:0000313" key="7">
    <source>
        <dbReference type="EMBL" id="RAI29561.1"/>
    </source>
</evidence>
<keyword evidence="3" id="KW-0862">Zinc</keyword>
<accession>A0A327JU03</accession>
<sequence>MSETVENIRTGGCQCGAVRFRVDGPLGEASICHCRMCQKAFGHFYAPLVSVDAERVTWTRGAPKRFRSSNHATRGFCPACGTPLTYEAPDGLALAIGAFDRPVEIMPTVQFGIEAKLPFVDGICALPEKRTEDDMEAAPFLDTVTSYQHPDRDTETWTHPADGTTGQKD</sequence>
<keyword evidence="2" id="KW-0479">Metal-binding</keyword>
<gene>
    <name evidence="7" type="ORF">CH339_02630</name>
</gene>
<keyword evidence="8" id="KW-1185">Reference proteome</keyword>
<dbReference type="PROSITE" id="PS51891">
    <property type="entry name" value="CENP_V_GFA"/>
    <property type="match status" value="1"/>
</dbReference>
<evidence type="ECO:0000259" key="6">
    <source>
        <dbReference type="PROSITE" id="PS51891"/>
    </source>
</evidence>
<dbReference type="Gene3D" id="3.90.1590.10">
    <property type="entry name" value="glutathione-dependent formaldehyde- activating enzyme (gfa)"/>
    <property type="match status" value="1"/>
</dbReference>
<dbReference type="OrthoDB" id="9807246at2"/>
<dbReference type="RefSeq" id="WP_111432724.1">
    <property type="nucleotide sequence ID" value="NZ_JACIGG010000012.1"/>
</dbReference>
<proteinExistence type="inferred from homology"/>
<comment type="similarity">
    <text evidence="1">Belongs to the Gfa family.</text>
</comment>
<evidence type="ECO:0000256" key="2">
    <source>
        <dbReference type="ARBA" id="ARBA00022723"/>
    </source>
</evidence>
<organism evidence="7 8">
    <name type="scientific">Rhodobium orientis</name>
    <dbReference type="NCBI Taxonomy" id="34017"/>
    <lineage>
        <taxon>Bacteria</taxon>
        <taxon>Pseudomonadati</taxon>
        <taxon>Pseudomonadota</taxon>
        <taxon>Alphaproteobacteria</taxon>
        <taxon>Hyphomicrobiales</taxon>
        <taxon>Rhodobiaceae</taxon>
        <taxon>Rhodobium</taxon>
    </lineage>
</organism>
<evidence type="ECO:0000256" key="4">
    <source>
        <dbReference type="ARBA" id="ARBA00023239"/>
    </source>
</evidence>
<dbReference type="GO" id="GO:0046872">
    <property type="term" value="F:metal ion binding"/>
    <property type="evidence" value="ECO:0007669"/>
    <property type="project" value="UniProtKB-KW"/>
</dbReference>
<feature type="domain" description="CENP-V/GFA" evidence="6">
    <location>
        <begin position="9"/>
        <end position="114"/>
    </location>
</feature>
<protein>
    <submittedName>
        <fullName evidence="7">Aldehyde-activating protein</fullName>
    </submittedName>
</protein>
<evidence type="ECO:0000256" key="1">
    <source>
        <dbReference type="ARBA" id="ARBA00005495"/>
    </source>
</evidence>
<reference evidence="7 8" key="1">
    <citation type="submission" date="2017-07" db="EMBL/GenBank/DDBJ databases">
        <title>Draft Genome Sequences of Select Purple Nonsulfur Bacteria.</title>
        <authorList>
            <person name="Lasarre B."/>
            <person name="Mckinlay J.B."/>
        </authorList>
    </citation>
    <scope>NUCLEOTIDE SEQUENCE [LARGE SCALE GENOMIC DNA]</scope>
    <source>
        <strain evidence="7 8">DSM 11290</strain>
    </source>
</reference>